<keyword evidence="11" id="KW-0969">Cilium</keyword>
<dbReference type="SUPFAM" id="SSF103088">
    <property type="entry name" value="OmpA-like"/>
    <property type="match status" value="1"/>
</dbReference>
<keyword evidence="5 9" id="KW-1133">Transmembrane helix</keyword>
<dbReference type="PANTHER" id="PTHR30329:SF21">
    <property type="entry name" value="LIPOPROTEIN YIAD-RELATED"/>
    <property type="match status" value="1"/>
</dbReference>
<keyword evidence="3" id="KW-1003">Cell membrane</keyword>
<evidence type="ECO:0000256" key="8">
    <source>
        <dbReference type="SAM" id="MobiDB-lite"/>
    </source>
</evidence>
<evidence type="ECO:0000256" key="3">
    <source>
        <dbReference type="ARBA" id="ARBA00022475"/>
    </source>
</evidence>
<evidence type="ECO:0000256" key="2">
    <source>
        <dbReference type="ARBA" id="ARBA00008914"/>
    </source>
</evidence>
<feature type="domain" description="OmpA-like" evidence="10">
    <location>
        <begin position="178"/>
        <end position="299"/>
    </location>
</feature>
<dbReference type="InterPro" id="IPR050330">
    <property type="entry name" value="Bact_OuterMem_StrucFunc"/>
</dbReference>
<dbReference type="RefSeq" id="WP_100141907.1">
    <property type="nucleotide sequence ID" value="NZ_AP024618.1"/>
</dbReference>
<dbReference type="Pfam" id="PF00691">
    <property type="entry name" value="OmpA"/>
    <property type="match status" value="1"/>
</dbReference>
<feature type="region of interest" description="Disordered" evidence="8">
    <location>
        <begin position="109"/>
        <end position="148"/>
    </location>
</feature>
<evidence type="ECO:0000256" key="4">
    <source>
        <dbReference type="ARBA" id="ARBA00022692"/>
    </source>
</evidence>
<evidence type="ECO:0000256" key="6">
    <source>
        <dbReference type="ARBA" id="ARBA00023136"/>
    </source>
</evidence>
<dbReference type="InterPro" id="IPR006665">
    <property type="entry name" value="OmpA-like"/>
</dbReference>
<evidence type="ECO:0000313" key="12">
    <source>
        <dbReference type="Proteomes" id="UP000606498"/>
    </source>
</evidence>
<dbReference type="InterPro" id="IPR025713">
    <property type="entry name" value="MotB-like_N_dom"/>
</dbReference>
<dbReference type="PROSITE" id="PS51123">
    <property type="entry name" value="OMPA_2"/>
    <property type="match status" value="1"/>
</dbReference>
<comment type="subcellular location">
    <subcellularLocation>
        <location evidence="1">Cell membrane</location>
        <topology evidence="1">Single-pass membrane protein</topology>
    </subcellularLocation>
</comment>
<keyword evidence="4 9" id="KW-0812">Transmembrane</keyword>
<evidence type="ECO:0000259" key="10">
    <source>
        <dbReference type="PROSITE" id="PS51123"/>
    </source>
</evidence>
<accession>A0ABQ1T2X9</accession>
<evidence type="ECO:0000256" key="7">
    <source>
        <dbReference type="PROSITE-ProRule" id="PRU00473"/>
    </source>
</evidence>
<protein>
    <submittedName>
        <fullName evidence="11">Flagellar motor protein MotB</fullName>
    </submittedName>
</protein>
<organism evidence="11 12">
    <name type="scientific">Shewanella carassii</name>
    <dbReference type="NCBI Taxonomy" id="1987584"/>
    <lineage>
        <taxon>Bacteria</taxon>
        <taxon>Pseudomonadati</taxon>
        <taxon>Pseudomonadota</taxon>
        <taxon>Gammaproteobacteria</taxon>
        <taxon>Alteromonadales</taxon>
        <taxon>Shewanellaceae</taxon>
        <taxon>Shewanella</taxon>
    </lineage>
</organism>
<keyword evidence="6 7" id="KW-0472">Membrane</keyword>
<comment type="caution">
    <text evidence="11">The sequence shown here is derived from an EMBL/GenBank/DDBJ whole genome shotgun (WGS) entry which is preliminary data.</text>
</comment>
<feature type="compositionally biased region" description="Low complexity" evidence="8">
    <location>
        <begin position="115"/>
        <end position="135"/>
    </location>
</feature>
<dbReference type="NCBIfam" id="NF006508">
    <property type="entry name" value="PRK08944.1"/>
    <property type="match status" value="1"/>
</dbReference>
<dbReference type="InterPro" id="IPR036737">
    <property type="entry name" value="OmpA-like_sf"/>
</dbReference>
<dbReference type="Proteomes" id="UP000606498">
    <property type="component" value="Unassembled WGS sequence"/>
</dbReference>
<keyword evidence="11" id="KW-0966">Cell projection</keyword>
<reference evidence="12" key="1">
    <citation type="journal article" date="2019" name="Int. J. Syst. Evol. Microbiol.">
        <title>The Global Catalogue of Microorganisms (GCM) 10K type strain sequencing project: providing services to taxonomists for standard genome sequencing and annotation.</title>
        <authorList>
            <consortium name="The Broad Institute Genomics Platform"/>
            <consortium name="The Broad Institute Genome Sequencing Center for Infectious Disease"/>
            <person name="Wu L."/>
            <person name="Ma J."/>
        </authorList>
    </citation>
    <scope>NUCLEOTIDE SEQUENCE [LARGE SCALE GENOMIC DNA]</scope>
    <source>
        <strain evidence="12">CGMCC 1.16033</strain>
    </source>
</reference>
<dbReference type="EMBL" id="BMKO01000003">
    <property type="protein sequence ID" value="GGE76419.1"/>
    <property type="molecule type" value="Genomic_DNA"/>
</dbReference>
<dbReference type="CDD" id="cd07185">
    <property type="entry name" value="OmpA_C-like"/>
    <property type="match status" value="1"/>
</dbReference>
<dbReference type="Pfam" id="PF13677">
    <property type="entry name" value="MotB_plug"/>
    <property type="match status" value="1"/>
</dbReference>
<keyword evidence="11" id="KW-0282">Flagellum</keyword>
<evidence type="ECO:0000256" key="9">
    <source>
        <dbReference type="SAM" id="Phobius"/>
    </source>
</evidence>
<comment type="similarity">
    <text evidence="2">Belongs to the MotB family.</text>
</comment>
<evidence type="ECO:0000313" key="11">
    <source>
        <dbReference type="EMBL" id="GGE76419.1"/>
    </source>
</evidence>
<gene>
    <name evidence="11" type="primary">pomB</name>
    <name evidence="11" type="ORF">GCM10011520_16170</name>
</gene>
<evidence type="ECO:0000256" key="1">
    <source>
        <dbReference type="ARBA" id="ARBA00004162"/>
    </source>
</evidence>
<sequence>MAKKPKCDCPPPGAPLWLATFADLMSLLMCFFVLLLAFSEMDVMKFKQIAGSMKYAFGVQNKVEVKDIPKGTSVIALEFRPGRPDPTPIEIINQQTNEMTQQILEYQEGDDDSAGGVQQQRGEQRGGEASATAQEQAEDQKTQAQQAAQEQINEQVKKMAEALNKEIVDGAIEIESLGQQIIIRIREKGAFASGSGFLQPRFKPVVQAVGELLKDVPGIITVSGHTDDMTISNELYSSNWDLSSQRAVAVAHELIKVPGFDASRMKVVGMASTEPLVPNNSPENRARNRRVEIAIEQGKPKESDEIEVDPNL</sequence>
<feature type="transmembrane region" description="Helical" evidence="9">
    <location>
        <begin position="16"/>
        <end position="38"/>
    </location>
</feature>
<evidence type="ECO:0000256" key="5">
    <source>
        <dbReference type="ARBA" id="ARBA00022989"/>
    </source>
</evidence>
<keyword evidence="12" id="KW-1185">Reference proteome</keyword>
<name>A0ABQ1T2X9_9GAMM</name>
<dbReference type="Gene3D" id="3.30.1330.60">
    <property type="entry name" value="OmpA-like domain"/>
    <property type="match status" value="1"/>
</dbReference>
<dbReference type="PANTHER" id="PTHR30329">
    <property type="entry name" value="STATOR ELEMENT OF FLAGELLAR MOTOR COMPLEX"/>
    <property type="match status" value="1"/>
</dbReference>
<proteinExistence type="inferred from homology"/>